<dbReference type="SUPFAM" id="SSF56317">
    <property type="entry name" value="Carbon-nitrogen hydrolase"/>
    <property type="match status" value="1"/>
</dbReference>
<feature type="transmembrane region" description="Helical" evidence="8">
    <location>
        <begin position="99"/>
        <end position="119"/>
    </location>
</feature>
<keyword evidence="10" id="KW-0449">Lipoprotein</keyword>
<organism evidence="10 11">
    <name type="scientific">Kibdelosporangium aridum</name>
    <dbReference type="NCBI Taxonomy" id="2030"/>
    <lineage>
        <taxon>Bacteria</taxon>
        <taxon>Bacillati</taxon>
        <taxon>Actinomycetota</taxon>
        <taxon>Actinomycetes</taxon>
        <taxon>Pseudonocardiales</taxon>
        <taxon>Pseudonocardiaceae</taxon>
        <taxon>Kibdelosporangium</taxon>
    </lineage>
</organism>
<protein>
    <submittedName>
        <fullName evidence="10">Apolipoprotein N-acyltransferase</fullName>
    </submittedName>
</protein>
<keyword evidence="4 8" id="KW-0812">Transmembrane</keyword>
<sequence length="451" mass="48042">MAFVSVLASGALFFFGTGLTPIPLLTWLAPIPVLVPRLSGWKAFGAGAVAYLLGTTNSWVFYSDSHDMPLWPWGLVISIGSALAFGLSTWLFHRLRDRSPVLAALAAPAAWISVVYLVWVSNPMGVQGTLATTQADFPLLLQVSSVTGAMGVEFLVLFIPAAIATLRLRSALIACGVGLIVVSFGAIRMSSGPTERVALVASGQKGWAADLRTDRSLLDAYVAELKALPDGVQTVVLPEAAFGSSDPATLIPPMEELAQRFTIVVGYAEWTDAKYNYALTFPGAARYLKHHDTVSPPGDSLTFAKPHVGIAICMDVNHRNPSATYAAAGARLLAIPASDEDENGWQHSRTALLRGVENGVAIAWGGRQTNLMLADGYGRVIASEPTGSTGFTTVISDVPLGPGATVYTRFGDWFSWLCLAFTAVILCHANGLLRGRLRKAKIVSTRRDEVA</sequence>
<dbReference type="PANTHER" id="PTHR38686">
    <property type="entry name" value="APOLIPOPROTEIN N-ACYLTRANSFERASE"/>
    <property type="match status" value="1"/>
</dbReference>
<accession>A0A1Y5XM07</accession>
<evidence type="ECO:0000256" key="6">
    <source>
        <dbReference type="ARBA" id="ARBA00023136"/>
    </source>
</evidence>
<evidence type="ECO:0000256" key="5">
    <source>
        <dbReference type="ARBA" id="ARBA00022989"/>
    </source>
</evidence>
<dbReference type="InterPro" id="IPR003010">
    <property type="entry name" value="C-N_Hydrolase"/>
</dbReference>
<keyword evidence="3 10" id="KW-0808">Transferase</keyword>
<dbReference type="AlphaFoldDB" id="A0A1Y5XM07"/>
<evidence type="ECO:0000313" key="10">
    <source>
        <dbReference type="EMBL" id="SMC99841.1"/>
    </source>
</evidence>
<dbReference type="Pfam" id="PF20154">
    <property type="entry name" value="LNT_N"/>
    <property type="match status" value="1"/>
</dbReference>
<evidence type="ECO:0000256" key="1">
    <source>
        <dbReference type="ARBA" id="ARBA00004651"/>
    </source>
</evidence>
<reference evidence="10 11" key="1">
    <citation type="submission" date="2017-04" db="EMBL/GenBank/DDBJ databases">
        <authorList>
            <person name="Afonso C.L."/>
            <person name="Miller P.J."/>
            <person name="Scott M.A."/>
            <person name="Spackman E."/>
            <person name="Goraichik I."/>
            <person name="Dimitrov K.M."/>
            <person name="Suarez D.L."/>
            <person name="Swayne D.E."/>
        </authorList>
    </citation>
    <scope>NUCLEOTIDE SEQUENCE [LARGE SCALE GENOMIC DNA]</scope>
    <source>
        <strain evidence="10 11">DSM 43828</strain>
    </source>
</reference>
<evidence type="ECO:0000256" key="2">
    <source>
        <dbReference type="ARBA" id="ARBA00022475"/>
    </source>
</evidence>
<dbReference type="Proteomes" id="UP000192674">
    <property type="component" value="Unassembled WGS sequence"/>
</dbReference>
<gene>
    <name evidence="10" type="ORF">SAMN05661093_03730</name>
</gene>
<dbReference type="Pfam" id="PF00795">
    <property type="entry name" value="CN_hydrolase"/>
    <property type="match status" value="1"/>
</dbReference>
<dbReference type="GO" id="GO:0042158">
    <property type="term" value="P:lipoprotein biosynthetic process"/>
    <property type="evidence" value="ECO:0007669"/>
    <property type="project" value="InterPro"/>
</dbReference>
<evidence type="ECO:0000256" key="8">
    <source>
        <dbReference type="SAM" id="Phobius"/>
    </source>
</evidence>
<feature type="transmembrane region" description="Helical" evidence="8">
    <location>
        <begin position="413"/>
        <end position="433"/>
    </location>
</feature>
<feature type="transmembrane region" description="Helical" evidence="8">
    <location>
        <begin position="73"/>
        <end position="92"/>
    </location>
</feature>
<feature type="transmembrane region" description="Helical" evidence="8">
    <location>
        <begin position="6"/>
        <end position="29"/>
    </location>
</feature>
<dbReference type="Gene3D" id="3.60.110.10">
    <property type="entry name" value="Carbon-nitrogen hydrolase"/>
    <property type="match status" value="1"/>
</dbReference>
<evidence type="ECO:0000259" key="9">
    <source>
        <dbReference type="PROSITE" id="PS50263"/>
    </source>
</evidence>
<keyword evidence="7 10" id="KW-0012">Acyltransferase</keyword>
<evidence type="ECO:0000313" key="11">
    <source>
        <dbReference type="Proteomes" id="UP000192674"/>
    </source>
</evidence>
<dbReference type="RefSeq" id="WP_143446390.1">
    <property type="nucleotide sequence ID" value="NZ_FWXV01000002.1"/>
</dbReference>
<name>A0A1Y5XM07_KIBAR</name>
<keyword evidence="2" id="KW-1003">Cell membrane</keyword>
<evidence type="ECO:0000256" key="7">
    <source>
        <dbReference type="ARBA" id="ARBA00023315"/>
    </source>
</evidence>
<feature type="domain" description="CN hydrolase" evidence="9">
    <location>
        <begin position="195"/>
        <end position="400"/>
    </location>
</feature>
<comment type="subcellular location">
    <subcellularLocation>
        <location evidence="1">Cell membrane</location>
        <topology evidence="1">Multi-pass membrane protein</topology>
    </subcellularLocation>
</comment>
<feature type="transmembrane region" description="Helical" evidence="8">
    <location>
        <begin position="171"/>
        <end position="189"/>
    </location>
</feature>
<dbReference type="InterPro" id="IPR004563">
    <property type="entry name" value="Apolipo_AcylTrfase"/>
</dbReference>
<feature type="transmembrane region" description="Helical" evidence="8">
    <location>
        <begin position="139"/>
        <end position="159"/>
    </location>
</feature>
<dbReference type="EMBL" id="FWXV01000002">
    <property type="protein sequence ID" value="SMC99841.1"/>
    <property type="molecule type" value="Genomic_DNA"/>
</dbReference>
<dbReference type="PROSITE" id="PS50263">
    <property type="entry name" value="CN_HYDROLASE"/>
    <property type="match status" value="1"/>
</dbReference>
<keyword evidence="11" id="KW-1185">Reference proteome</keyword>
<dbReference type="GO" id="GO:0005886">
    <property type="term" value="C:plasma membrane"/>
    <property type="evidence" value="ECO:0007669"/>
    <property type="project" value="UniProtKB-SubCell"/>
</dbReference>
<dbReference type="OrthoDB" id="9811121at2"/>
<proteinExistence type="predicted"/>
<keyword evidence="5 8" id="KW-1133">Transmembrane helix</keyword>
<dbReference type="InterPro" id="IPR036526">
    <property type="entry name" value="C-N_Hydrolase_sf"/>
</dbReference>
<dbReference type="InterPro" id="IPR045378">
    <property type="entry name" value="LNT_N"/>
</dbReference>
<dbReference type="PANTHER" id="PTHR38686:SF1">
    <property type="entry name" value="APOLIPOPROTEIN N-ACYLTRANSFERASE"/>
    <property type="match status" value="1"/>
</dbReference>
<feature type="transmembrane region" description="Helical" evidence="8">
    <location>
        <begin position="41"/>
        <end position="61"/>
    </location>
</feature>
<keyword evidence="6 8" id="KW-0472">Membrane</keyword>
<dbReference type="GO" id="GO:0016410">
    <property type="term" value="F:N-acyltransferase activity"/>
    <property type="evidence" value="ECO:0007669"/>
    <property type="project" value="InterPro"/>
</dbReference>
<evidence type="ECO:0000256" key="3">
    <source>
        <dbReference type="ARBA" id="ARBA00022679"/>
    </source>
</evidence>
<evidence type="ECO:0000256" key="4">
    <source>
        <dbReference type="ARBA" id="ARBA00022692"/>
    </source>
</evidence>